<reference evidence="3 4" key="1">
    <citation type="submission" date="2019-02" db="EMBL/GenBank/DDBJ databases">
        <title>Genomic Encyclopedia of Type Strains, Phase IV (KMG-IV): sequencing the most valuable type-strain genomes for metagenomic binning, comparative biology and taxonomic classification.</title>
        <authorList>
            <person name="Goeker M."/>
        </authorList>
    </citation>
    <scope>NUCLEOTIDE SEQUENCE [LARGE SCALE GENOMIC DNA]</scope>
    <source>
        <strain evidence="3 4">DSM 21056</strain>
    </source>
</reference>
<dbReference type="OrthoDB" id="9806902at2"/>
<feature type="domain" description="Serine aminopeptidase S33" evidence="2">
    <location>
        <begin position="69"/>
        <end position="302"/>
    </location>
</feature>
<dbReference type="PRINTS" id="PR00111">
    <property type="entry name" value="ABHYDROLASE"/>
</dbReference>
<dbReference type="AlphaFoldDB" id="A0A4Q8D0J6"/>
<dbReference type="InterPro" id="IPR051044">
    <property type="entry name" value="MAG_DAG_Lipase"/>
</dbReference>
<dbReference type="SUPFAM" id="SSF53474">
    <property type="entry name" value="alpha/beta-Hydrolases"/>
    <property type="match status" value="1"/>
</dbReference>
<dbReference type="EMBL" id="SHLI01000001">
    <property type="protein sequence ID" value="RZU98740.1"/>
    <property type="molecule type" value="Genomic_DNA"/>
</dbReference>
<proteinExistence type="predicted"/>
<comment type="caution">
    <text evidence="3">The sequence shown here is derived from an EMBL/GenBank/DDBJ whole genome shotgun (WGS) entry which is preliminary data.</text>
</comment>
<dbReference type="Proteomes" id="UP000292298">
    <property type="component" value="Unassembled WGS sequence"/>
</dbReference>
<organism evidence="3 4">
    <name type="scientific">Spiribacter vilamensis</name>
    <dbReference type="NCBI Taxonomy" id="531306"/>
    <lineage>
        <taxon>Bacteria</taxon>
        <taxon>Pseudomonadati</taxon>
        <taxon>Pseudomonadota</taxon>
        <taxon>Gammaproteobacteria</taxon>
        <taxon>Chromatiales</taxon>
        <taxon>Ectothiorhodospiraceae</taxon>
        <taxon>Spiribacter</taxon>
    </lineage>
</organism>
<dbReference type="Pfam" id="PF12146">
    <property type="entry name" value="Hydrolase_4"/>
    <property type="match status" value="1"/>
</dbReference>
<evidence type="ECO:0000259" key="2">
    <source>
        <dbReference type="Pfam" id="PF12146"/>
    </source>
</evidence>
<dbReference type="PANTHER" id="PTHR11614">
    <property type="entry name" value="PHOSPHOLIPASE-RELATED"/>
    <property type="match status" value="1"/>
</dbReference>
<dbReference type="Gene3D" id="3.40.50.1820">
    <property type="entry name" value="alpha/beta hydrolase"/>
    <property type="match status" value="1"/>
</dbReference>
<dbReference type="RefSeq" id="WP_130503027.1">
    <property type="nucleotide sequence ID" value="NZ_SHLI01000001.1"/>
</dbReference>
<evidence type="ECO:0000313" key="4">
    <source>
        <dbReference type="Proteomes" id="UP000292298"/>
    </source>
</evidence>
<evidence type="ECO:0000313" key="3">
    <source>
        <dbReference type="EMBL" id="RZU98740.1"/>
    </source>
</evidence>
<dbReference type="GO" id="GO:0016787">
    <property type="term" value="F:hydrolase activity"/>
    <property type="evidence" value="ECO:0007669"/>
    <property type="project" value="UniProtKB-KW"/>
</dbReference>
<name>A0A4Q8D0J6_9GAMM</name>
<dbReference type="InterPro" id="IPR022742">
    <property type="entry name" value="Hydrolase_4"/>
</dbReference>
<dbReference type="InterPro" id="IPR029058">
    <property type="entry name" value="AB_hydrolase_fold"/>
</dbReference>
<keyword evidence="3" id="KW-0378">Hydrolase</keyword>
<accession>A0A4Q8D0J6</accession>
<dbReference type="InterPro" id="IPR000073">
    <property type="entry name" value="AB_hydrolase_1"/>
</dbReference>
<feature type="region of interest" description="Disordered" evidence="1">
    <location>
        <begin position="30"/>
        <end position="54"/>
    </location>
</feature>
<sequence length="346" mass="36127">MVVLGLALAAAGMASEPGLQLAPNALRQVAEPPADTPSVHHATPHRLVTPDGTSLPLRRWGPAPEAGQSPEVVVLGLHGFNDHAGALVATAAALVPDGIAVYAYDQRGFGATALRGDWPGTGTLVSDARWALGVLQRRYPDTSIAVIGLSMGAAVATLAMDGQPSLDPAAAILVGPAFWGHSAVPAYQRLALWTAARFMPGLTLSNDWIGIEPSDDPDVLRALEADPLWIGAPTVESIAGVSDLMDRALRRAPRFKGPPTLIQYGTADEVIPPVAVCDLLSALPTAAPWRAAIYPDGYHMLTRYSGADTVLADIRHFLADPDGVLPSGEGLEPAAARQRVCRIQGG</sequence>
<keyword evidence="4" id="KW-1185">Reference proteome</keyword>
<gene>
    <name evidence="3" type="ORF">EV698_1001</name>
</gene>
<evidence type="ECO:0000256" key="1">
    <source>
        <dbReference type="SAM" id="MobiDB-lite"/>
    </source>
</evidence>
<protein>
    <submittedName>
        <fullName evidence="3">Alpha-beta hydrolase superfamily lysophospholipase</fullName>
    </submittedName>
</protein>